<dbReference type="Pfam" id="PF11887">
    <property type="entry name" value="Mce4_CUP1"/>
    <property type="match status" value="1"/>
</dbReference>
<dbReference type="PANTHER" id="PTHR33371:SF19">
    <property type="entry name" value="MCE-FAMILY PROTEIN MCE4A"/>
    <property type="match status" value="1"/>
</dbReference>
<keyword evidence="2" id="KW-0812">Transmembrane</keyword>
<keyword evidence="2" id="KW-1133">Transmembrane helix</keyword>
<dbReference type="GO" id="GO:0005576">
    <property type="term" value="C:extracellular region"/>
    <property type="evidence" value="ECO:0007669"/>
    <property type="project" value="TreeGrafter"/>
</dbReference>
<name>A0A7I7KU71_9MYCO</name>
<keyword evidence="2" id="KW-0472">Membrane</keyword>
<dbReference type="NCBIfam" id="TIGR00996">
    <property type="entry name" value="Mtu_fam_mce"/>
    <property type="match status" value="1"/>
</dbReference>
<dbReference type="InterPro" id="IPR052336">
    <property type="entry name" value="MlaD_Phospholipid_Transporter"/>
</dbReference>
<protein>
    <submittedName>
        <fullName evidence="5">Virulence factor</fullName>
    </submittedName>
</protein>
<sequence>MSKENRQRRGIDPIWWAPVLVLVIVAISTLTAMAFEGTLKTTVPLTVISDRAGLVMEDDAKVKLRGVQVGEVSKVESYADSAGTNLSKLKLKIYPNEFRYLPSNIEAEIKSSTAFGAKYVDLIVPASGASHRELAKGAVLHSRNTTVEVNTVFENLQSIVHAIDPAKLNGVLSALSDGFRGKGERIGEAISGGNQFLVAVNPKQATIRKDWQLFGKTAAAYSAAAQDLLSTLDSFSTTSVTITKNKKALDGLLLDAIGFSNAGINTIGRNEQNLVSAINLVAPTFELLNKYSPTYKCTFEGAVWYLENGGRAYMGGNGKSLMIDGGLLFGDDPYRYPANLPIVQAKGGPGGRPSCGSLPDASANFPVKYLVTDTGFGTGLDIRPNSGIGFPGIVNYLPVTKGTPQPPLIRYPGGPAPGPAPAYPGQPPYGAPDYAGAATPPAPPAPPAP</sequence>
<feature type="domain" description="Mammalian cell entry C-terminal" evidence="4">
    <location>
        <begin position="131"/>
        <end position="349"/>
    </location>
</feature>
<dbReference type="GO" id="GO:0051701">
    <property type="term" value="P:biological process involved in interaction with host"/>
    <property type="evidence" value="ECO:0007669"/>
    <property type="project" value="TreeGrafter"/>
</dbReference>
<dbReference type="Pfam" id="PF02470">
    <property type="entry name" value="MlaD"/>
    <property type="match status" value="1"/>
</dbReference>
<dbReference type="Proteomes" id="UP000465866">
    <property type="component" value="Chromosome"/>
</dbReference>
<evidence type="ECO:0000256" key="2">
    <source>
        <dbReference type="SAM" id="Phobius"/>
    </source>
</evidence>
<dbReference type="InterPro" id="IPR003399">
    <property type="entry name" value="Mce/MlaD"/>
</dbReference>
<feature type="compositionally biased region" description="Pro residues" evidence="1">
    <location>
        <begin position="406"/>
        <end position="430"/>
    </location>
</feature>
<feature type="transmembrane region" description="Helical" evidence="2">
    <location>
        <begin position="14"/>
        <end position="35"/>
    </location>
</feature>
<evidence type="ECO:0000313" key="5">
    <source>
        <dbReference type="EMBL" id="BBX45367.1"/>
    </source>
</evidence>
<organism evidence="5 6">
    <name type="scientific">Mycobacterium cookii</name>
    <dbReference type="NCBI Taxonomy" id="1775"/>
    <lineage>
        <taxon>Bacteria</taxon>
        <taxon>Bacillati</taxon>
        <taxon>Actinomycetota</taxon>
        <taxon>Actinomycetes</taxon>
        <taxon>Mycobacteriales</taxon>
        <taxon>Mycobacteriaceae</taxon>
        <taxon>Mycobacterium</taxon>
    </lineage>
</organism>
<feature type="compositionally biased region" description="Pro residues" evidence="1">
    <location>
        <begin position="440"/>
        <end position="449"/>
    </location>
</feature>
<evidence type="ECO:0000313" key="6">
    <source>
        <dbReference type="Proteomes" id="UP000465866"/>
    </source>
</evidence>
<evidence type="ECO:0000256" key="1">
    <source>
        <dbReference type="SAM" id="MobiDB-lite"/>
    </source>
</evidence>
<dbReference type="AlphaFoldDB" id="A0A7I7KU71"/>
<gene>
    <name evidence="5" type="ORF">MCOO_13820</name>
</gene>
<proteinExistence type="predicted"/>
<dbReference type="InterPro" id="IPR005693">
    <property type="entry name" value="Mce"/>
</dbReference>
<dbReference type="RefSeq" id="WP_163775667.1">
    <property type="nucleotide sequence ID" value="NZ_AP022569.1"/>
</dbReference>
<feature type="domain" description="Mce/MlaD" evidence="3">
    <location>
        <begin position="42"/>
        <end position="123"/>
    </location>
</feature>
<dbReference type="InterPro" id="IPR024516">
    <property type="entry name" value="Mce_C"/>
</dbReference>
<dbReference type="KEGG" id="mcoo:MCOO_13820"/>
<accession>A0A7I7KU71</accession>
<keyword evidence="6" id="KW-1185">Reference proteome</keyword>
<evidence type="ECO:0000259" key="4">
    <source>
        <dbReference type="Pfam" id="PF11887"/>
    </source>
</evidence>
<dbReference type="PANTHER" id="PTHR33371">
    <property type="entry name" value="INTERMEMBRANE PHOSPHOLIPID TRANSPORT SYSTEM BINDING PROTEIN MLAD-RELATED"/>
    <property type="match status" value="1"/>
</dbReference>
<feature type="region of interest" description="Disordered" evidence="1">
    <location>
        <begin position="406"/>
        <end position="449"/>
    </location>
</feature>
<dbReference type="EMBL" id="AP022569">
    <property type="protein sequence ID" value="BBX45367.1"/>
    <property type="molecule type" value="Genomic_DNA"/>
</dbReference>
<evidence type="ECO:0000259" key="3">
    <source>
        <dbReference type="Pfam" id="PF02470"/>
    </source>
</evidence>
<reference evidence="5 6" key="1">
    <citation type="journal article" date="2019" name="Emerg. Microbes Infect.">
        <title>Comprehensive subspecies identification of 175 nontuberculous mycobacteria species based on 7547 genomic profiles.</title>
        <authorList>
            <person name="Matsumoto Y."/>
            <person name="Kinjo T."/>
            <person name="Motooka D."/>
            <person name="Nabeya D."/>
            <person name="Jung N."/>
            <person name="Uechi K."/>
            <person name="Horii T."/>
            <person name="Iida T."/>
            <person name="Fujita J."/>
            <person name="Nakamura S."/>
        </authorList>
    </citation>
    <scope>NUCLEOTIDE SEQUENCE [LARGE SCALE GENOMIC DNA]</scope>
    <source>
        <strain evidence="5 6">JCM 12404</strain>
    </source>
</reference>